<comment type="caution">
    <text evidence="1">The sequence shown here is derived from an EMBL/GenBank/DDBJ whole genome shotgun (WGS) entry which is preliminary data.</text>
</comment>
<reference evidence="1" key="1">
    <citation type="journal article" date="2023" name="G3 (Bethesda)">
        <title>Whole genome assemblies of Zophobas morio and Tenebrio molitor.</title>
        <authorList>
            <person name="Kaur S."/>
            <person name="Stinson S.A."/>
            <person name="diCenzo G.C."/>
        </authorList>
    </citation>
    <scope>NUCLEOTIDE SEQUENCE</scope>
    <source>
        <strain evidence="1">QUZm001</strain>
    </source>
</reference>
<dbReference type="Proteomes" id="UP001168821">
    <property type="component" value="Unassembled WGS sequence"/>
</dbReference>
<organism evidence="1 2">
    <name type="scientific">Zophobas morio</name>
    <dbReference type="NCBI Taxonomy" id="2755281"/>
    <lineage>
        <taxon>Eukaryota</taxon>
        <taxon>Metazoa</taxon>
        <taxon>Ecdysozoa</taxon>
        <taxon>Arthropoda</taxon>
        <taxon>Hexapoda</taxon>
        <taxon>Insecta</taxon>
        <taxon>Pterygota</taxon>
        <taxon>Neoptera</taxon>
        <taxon>Endopterygota</taxon>
        <taxon>Coleoptera</taxon>
        <taxon>Polyphaga</taxon>
        <taxon>Cucujiformia</taxon>
        <taxon>Tenebrionidae</taxon>
        <taxon>Zophobas</taxon>
    </lineage>
</organism>
<keyword evidence="2" id="KW-1185">Reference proteome</keyword>
<evidence type="ECO:0000313" key="2">
    <source>
        <dbReference type="Proteomes" id="UP001168821"/>
    </source>
</evidence>
<proteinExistence type="predicted"/>
<accession>A0AA38ICN5</accession>
<evidence type="ECO:0000313" key="1">
    <source>
        <dbReference type="EMBL" id="KAJ3651477.1"/>
    </source>
</evidence>
<sequence>MMRLLMVIPSTQLSVSPKARNSQPPQLKYSTQPLFPAKEHIFTVSHPNKVFQHHTQHPEIYKLQTEQPTSLINTESPASDPRLIQLALNKSQQKRNPPLNF</sequence>
<dbReference type="EMBL" id="JALNTZ010000005">
    <property type="protein sequence ID" value="KAJ3651477.1"/>
    <property type="molecule type" value="Genomic_DNA"/>
</dbReference>
<dbReference type="AlphaFoldDB" id="A0AA38ICN5"/>
<name>A0AA38ICN5_9CUCU</name>
<protein>
    <submittedName>
        <fullName evidence="1">Uncharacterized protein</fullName>
    </submittedName>
</protein>
<gene>
    <name evidence="1" type="ORF">Zmor_017515</name>
</gene>